<dbReference type="RefSeq" id="WP_107137672.1">
    <property type="nucleotide sequence ID" value="NZ_PYSV01000006.1"/>
</dbReference>
<name>A0A2T3W978_9DEIO</name>
<dbReference type="PROSITE" id="PS51186">
    <property type="entry name" value="GNAT"/>
    <property type="match status" value="1"/>
</dbReference>
<evidence type="ECO:0000259" key="1">
    <source>
        <dbReference type="PROSITE" id="PS51186"/>
    </source>
</evidence>
<dbReference type="EMBL" id="PYSV01000006">
    <property type="protein sequence ID" value="PTA68442.1"/>
    <property type="molecule type" value="Genomic_DNA"/>
</dbReference>
<gene>
    <name evidence="2" type="ORF">C8263_07755</name>
</gene>
<comment type="caution">
    <text evidence="2">The sequence shown here is derived from an EMBL/GenBank/DDBJ whole genome shotgun (WGS) entry which is preliminary data.</text>
</comment>
<keyword evidence="3" id="KW-1185">Reference proteome</keyword>
<evidence type="ECO:0000313" key="2">
    <source>
        <dbReference type="EMBL" id="PTA68442.1"/>
    </source>
</evidence>
<dbReference type="CDD" id="cd04301">
    <property type="entry name" value="NAT_SF"/>
    <property type="match status" value="1"/>
</dbReference>
<dbReference type="GO" id="GO:0016747">
    <property type="term" value="F:acyltransferase activity, transferring groups other than amino-acyl groups"/>
    <property type="evidence" value="ECO:0007669"/>
    <property type="project" value="InterPro"/>
</dbReference>
<dbReference type="InterPro" id="IPR016181">
    <property type="entry name" value="Acyl_CoA_acyltransferase"/>
</dbReference>
<dbReference type="Pfam" id="PF00583">
    <property type="entry name" value="Acetyltransf_1"/>
    <property type="match status" value="1"/>
</dbReference>
<dbReference type="Gene3D" id="3.40.630.30">
    <property type="match status" value="1"/>
</dbReference>
<dbReference type="AlphaFoldDB" id="A0A2T3W978"/>
<reference evidence="2 3" key="1">
    <citation type="submission" date="2018-03" db="EMBL/GenBank/DDBJ databases">
        <title>Draft genome of Deinococcus sp. OD32.</title>
        <authorList>
            <person name="Wang X.-P."/>
            <person name="Du Z.-J."/>
        </authorList>
    </citation>
    <scope>NUCLEOTIDE SEQUENCE [LARGE SCALE GENOMIC DNA]</scope>
    <source>
        <strain evidence="2 3">OD32</strain>
    </source>
</reference>
<protein>
    <submittedName>
        <fullName evidence="2">N-acetyltransferase</fullName>
    </submittedName>
</protein>
<dbReference type="InterPro" id="IPR000182">
    <property type="entry name" value="GNAT_dom"/>
</dbReference>
<organism evidence="2 3">
    <name type="scientific">Deinococcus arcticus</name>
    <dbReference type="NCBI Taxonomy" id="2136176"/>
    <lineage>
        <taxon>Bacteria</taxon>
        <taxon>Thermotogati</taxon>
        <taxon>Deinococcota</taxon>
        <taxon>Deinococci</taxon>
        <taxon>Deinococcales</taxon>
        <taxon>Deinococcaceae</taxon>
        <taxon>Deinococcus</taxon>
    </lineage>
</organism>
<dbReference type="Proteomes" id="UP000240317">
    <property type="component" value="Unassembled WGS sequence"/>
</dbReference>
<sequence length="244" mass="25174">MPLPPDSLLRLSRAEAQAHTRYGRAATFGPLHAAYAGPGLPLNTAWHDGTRAPDAAELAAFEHFCAGFGVAPTLQLLSGAAAGALEGLEARGYHLSGLLHTYLHDLTGLPAPAEEVEETADPAAWAELSAQGFGEGSGPTMRVVAAAPGTRLFVARRRGQPAGSAALSLSGGVAALFGMSTRPEWRGQGVQTALLRARLHAAAQAGADFASVFVTPDAPSERNIRRAGFGLAGARLTFTRPAPP</sequence>
<proteinExistence type="predicted"/>
<accession>A0A2T3W978</accession>
<dbReference type="OrthoDB" id="2350893at2"/>
<evidence type="ECO:0000313" key="3">
    <source>
        <dbReference type="Proteomes" id="UP000240317"/>
    </source>
</evidence>
<keyword evidence="2" id="KW-0808">Transferase</keyword>
<feature type="domain" description="N-acetyltransferase" evidence="1">
    <location>
        <begin position="111"/>
        <end position="244"/>
    </location>
</feature>
<dbReference type="SUPFAM" id="SSF55729">
    <property type="entry name" value="Acyl-CoA N-acyltransferases (Nat)"/>
    <property type="match status" value="1"/>
</dbReference>